<dbReference type="HOGENOM" id="CLU_3060459_0_0_3"/>
<proteinExistence type="predicted"/>
<accession>B4W3G9</accession>
<keyword evidence="2" id="KW-1185">Reference proteome</keyword>
<dbReference type="Proteomes" id="UP000003835">
    <property type="component" value="Unassembled WGS sequence"/>
</dbReference>
<gene>
    <name evidence="1" type="ORF">MC7420_3411</name>
</gene>
<dbReference type="AlphaFoldDB" id="B4W3G9"/>
<organism evidence="1 2">
    <name type="scientific">Coleofasciculus chthonoplastes PCC 7420</name>
    <dbReference type="NCBI Taxonomy" id="118168"/>
    <lineage>
        <taxon>Bacteria</taxon>
        <taxon>Bacillati</taxon>
        <taxon>Cyanobacteriota</taxon>
        <taxon>Cyanophyceae</taxon>
        <taxon>Coleofasciculales</taxon>
        <taxon>Coleofasciculaceae</taxon>
        <taxon>Coleofasciculus</taxon>
    </lineage>
</organism>
<evidence type="ECO:0000313" key="2">
    <source>
        <dbReference type="Proteomes" id="UP000003835"/>
    </source>
</evidence>
<protein>
    <submittedName>
        <fullName evidence="1">Uncharacterized protein</fullName>
    </submittedName>
</protein>
<sequence>MVVLYASFSSIPSLSVKNLAIAKILQKFYSTFILRSLEAILLTADFGLMMYSL</sequence>
<name>B4W3G9_9CYAN</name>
<dbReference type="EMBL" id="DS989874">
    <property type="protein sequence ID" value="EDX71296.1"/>
    <property type="molecule type" value="Genomic_DNA"/>
</dbReference>
<dbReference type="STRING" id="118168.MC7420_3411"/>
<reference evidence="1 2" key="1">
    <citation type="submission" date="2008-07" db="EMBL/GenBank/DDBJ databases">
        <authorList>
            <person name="Tandeau de Marsac N."/>
            <person name="Ferriera S."/>
            <person name="Johnson J."/>
            <person name="Kravitz S."/>
            <person name="Beeson K."/>
            <person name="Sutton G."/>
            <person name="Rogers Y.-H."/>
            <person name="Friedman R."/>
            <person name="Frazier M."/>
            <person name="Venter J.C."/>
        </authorList>
    </citation>
    <scope>NUCLEOTIDE SEQUENCE [LARGE SCALE GENOMIC DNA]</scope>
    <source>
        <strain evidence="1 2">PCC 7420</strain>
    </source>
</reference>
<evidence type="ECO:0000313" key="1">
    <source>
        <dbReference type="EMBL" id="EDX71296.1"/>
    </source>
</evidence>